<sequence length="62" mass="7410">MNLLEGIGVIKKRAIEETSRRDLREVENEVTDGYARTRRRSGLWLEDSVWEILYGEVRIWMD</sequence>
<dbReference type="EMBL" id="LXQA010881826">
    <property type="protein sequence ID" value="MCI75391.1"/>
    <property type="molecule type" value="Genomic_DNA"/>
</dbReference>
<keyword evidence="2" id="KW-1185">Reference proteome</keyword>
<reference evidence="1 2" key="1">
    <citation type="journal article" date="2018" name="Front. Plant Sci.">
        <title>Red Clover (Trifolium pratense) and Zigzag Clover (T. medium) - A Picture of Genomic Similarities and Differences.</title>
        <authorList>
            <person name="Dluhosova J."/>
            <person name="Istvanek J."/>
            <person name="Nedelnik J."/>
            <person name="Repkova J."/>
        </authorList>
    </citation>
    <scope>NUCLEOTIDE SEQUENCE [LARGE SCALE GENOMIC DNA]</scope>
    <source>
        <strain evidence="2">cv. 10/8</strain>
        <tissue evidence="1">Leaf</tissue>
    </source>
</reference>
<dbReference type="AlphaFoldDB" id="A0A392UP91"/>
<dbReference type="Proteomes" id="UP000265520">
    <property type="component" value="Unassembled WGS sequence"/>
</dbReference>
<comment type="caution">
    <text evidence="1">The sequence shown here is derived from an EMBL/GenBank/DDBJ whole genome shotgun (WGS) entry which is preliminary data.</text>
</comment>
<evidence type="ECO:0000313" key="1">
    <source>
        <dbReference type="EMBL" id="MCI75391.1"/>
    </source>
</evidence>
<protein>
    <submittedName>
        <fullName evidence="1">Uncharacterized protein</fullName>
    </submittedName>
</protein>
<feature type="non-terminal residue" evidence="1">
    <location>
        <position position="62"/>
    </location>
</feature>
<name>A0A392UP91_9FABA</name>
<accession>A0A392UP91</accession>
<proteinExistence type="predicted"/>
<organism evidence="1 2">
    <name type="scientific">Trifolium medium</name>
    <dbReference type="NCBI Taxonomy" id="97028"/>
    <lineage>
        <taxon>Eukaryota</taxon>
        <taxon>Viridiplantae</taxon>
        <taxon>Streptophyta</taxon>
        <taxon>Embryophyta</taxon>
        <taxon>Tracheophyta</taxon>
        <taxon>Spermatophyta</taxon>
        <taxon>Magnoliopsida</taxon>
        <taxon>eudicotyledons</taxon>
        <taxon>Gunneridae</taxon>
        <taxon>Pentapetalae</taxon>
        <taxon>rosids</taxon>
        <taxon>fabids</taxon>
        <taxon>Fabales</taxon>
        <taxon>Fabaceae</taxon>
        <taxon>Papilionoideae</taxon>
        <taxon>50 kb inversion clade</taxon>
        <taxon>NPAAA clade</taxon>
        <taxon>Hologalegina</taxon>
        <taxon>IRL clade</taxon>
        <taxon>Trifolieae</taxon>
        <taxon>Trifolium</taxon>
    </lineage>
</organism>
<evidence type="ECO:0000313" key="2">
    <source>
        <dbReference type="Proteomes" id="UP000265520"/>
    </source>
</evidence>